<keyword evidence="14" id="KW-0269">Exonuclease</keyword>
<keyword evidence="12" id="KW-1133">Transmembrane helix</keyword>
<dbReference type="RefSeq" id="XP_013232625.1">
    <property type="nucleotide sequence ID" value="XM_013377171.1"/>
</dbReference>
<comment type="cofactor">
    <cofactor evidence="2">
        <name>Mg(2+)</name>
        <dbReference type="ChEBI" id="CHEBI:18420"/>
    </cofactor>
</comment>
<evidence type="ECO:0000256" key="1">
    <source>
        <dbReference type="ARBA" id="ARBA00001936"/>
    </source>
</evidence>
<feature type="domain" description="Endonuclease/exonuclease/phosphatase" evidence="13">
    <location>
        <begin position="274"/>
        <end position="499"/>
    </location>
</feature>
<comment type="subcellular location">
    <subcellularLocation>
        <location evidence="3">Nucleus</location>
        <location evidence="3">PML body</location>
    </subcellularLocation>
</comment>
<evidence type="ECO:0000256" key="5">
    <source>
        <dbReference type="ARBA" id="ARBA00022723"/>
    </source>
</evidence>
<evidence type="ECO:0000256" key="4">
    <source>
        <dbReference type="ARBA" id="ARBA00022722"/>
    </source>
</evidence>
<dbReference type="VEuPathDB" id="ToxoDB:ETH_00022395"/>
<evidence type="ECO:0000256" key="10">
    <source>
        <dbReference type="ARBA" id="ARBA00023242"/>
    </source>
</evidence>
<evidence type="ECO:0000256" key="12">
    <source>
        <dbReference type="SAM" id="Phobius"/>
    </source>
</evidence>
<evidence type="ECO:0000313" key="14">
    <source>
        <dbReference type="EMBL" id="CDJ41875.1"/>
    </source>
</evidence>
<keyword evidence="12" id="KW-0812">Transmembrane</keyword>
<feature type="compositionally biased region" description="Low complexity" evidence="11">
    <location>
        <begin position="81"/>
        <end position="99"/>
    </location>
</feature>
<dbReference type="CDD" id="cd09080">
    <property type="entry name" value="TDP2"/>
    <property type="match status" value="1"/>
</dbReference>
<dbReference type="SUPFAM" id="SSF56219">
    <property type="entry name" value="DNase I-like"/>
    <property type="match status" value="1"/>
</dbReference>
<dbReference type="Gene3D" id="3.60.10.10">
    <property type="entry name" value="Endonuclease/exonuclease/phosphatase"/>
    <property type="match status" value="1"/>
</dbReference>
<evidence type="ECO:0000256" key="7">
    <source>
        <dbReference type="ARBA" id="ARBA00022801"/>
    </source>
</evidence>
<protein>
    <submittedName>
        <fullName evidence="14">Endonuclease/exonuclease/phosphatase domain-containing protein, putative</fullName>
    </submittedName>
</protein>
<feature type="region of interest" description="Disordered" evidence="11">
    <location>
        <begin position="584"/>
        <end position="603"/>
    </location>
</feature>
<evidence type="ECO:0000256" key="6">
    <source>
        <dbReference type="ARBA" id="ARBA00022763"/>
    </source>
</evidence>
<dbReference type="AlphaFoldDB" id="U6L280"/>
<comment type="cofactor">
    <cofactor evidence="1">
        <name>Mn(2+)</name>
        <dbReference type="ChEBI" id="CHEBI:29035"/>
    </cofactor>
</comment>
<keyword evidence="14" id="KW-0255">Endonuclease</keyword>
<feature type="transmembrane region" description="Helical" evidence="12">
    <location>
        <begin position="924"/>
        <end position="944"/>
    </location>
</feature>
<dbReference type="GO" id="GO:0046872">
    <property type="term" value="F:metal ion binding"/>
    <property type="evidence" value="ECO:0007669"/>
    <property type="project" value="UniProtKB-KW"/>
</dbReference>
<dbReference type="PANTHER" id="PTHR15822:SF4">
    <property type="entry name" value="TYROSYL-DNA PHOSPHODIESTERASE 2"/>
    <property type="match status" value="1"/>
</dbReference>
<reference evidence="14" key="2">
    <citation type="submission" date="2013-10" db="EMBL/GenBank/DDBJ databases">
        <authorList>
            <person name="Aslett M."/>
        </authorList>
    </citation>
    <scope>NUCLEOTIDE SEQUENCE [LARGE SCALE GENOMIC DNA]</scope>
    <source>
        <strain evidence="14">Houghton</strain>
    </source>
</reference>
<dbReference type="GeneID" id="25253591"/>
<name>U6L280_EIMTE</name>
<dbReference type="GO" id="GO:0005737">
    <property type="term" value="C:cytoplasm"/>
    <property type="evidence" value="ECO:0007669"/>
    <property type="project" value="TreeGrafter"/>
</dbReference>
<keyword evidence="12" id="KW-0472">Membrane</keyword>
<feature type="transmembrane region" description="Helical" evidence="12">
    <location>
        <begin position="827"/>
        <end position="849"/>
    </location>
</feature>
<dbReference type="PANTHER" id="PTHR15822">
    <property type="entry name" value="TRAF AND TNF RECEPTOR-ASSOCIATED PROTEIN"/>
    <property type="match status" value="1"/>
</dbReference>
<dbReference type="VEuPathDB" id="ToxoDB:ETH2_1434000"/>
<dbReference type="EMBL" id="HG675676">
    <property type="protein sequence ID" value="CDJ41875.1"/>
    <property type="molecule type" value="Genomic_DNA"/>
</dbReference>
<dbReference type="GO" id="GO:0004519">
    <property type="term" value="F:endonuclease activity"/>
    <property type="evidence" value="ECO:0007669"/>
    <property type="project" value="UniProtKB-KW"/>
</dbReference>
<accession>U6L280</accession>
<feature type="region of interest" description="Disordered" evidence="11">
    <location>
        <begin position="492"/>
        <end position="516"/>
    </location>
</feature>
<keyword evidence="7" id="KW-0378">Hydrolase</keyword>
<keyword evidence="5" id="KW-0479">Metal-binding</keyword>
<dbReference type="InterPro" id="IPR005135">
    <property type="entry name" value="Endo/exonuclease/phosphatase"/>
</dbReference>
<feature type="transmembrane region" description="Helical" evidence="12">
    <location>
        <begin position="986"/>
        <end position="1005"/>
    </location>
</feature>
<feature type="compositionally biased region" description="Low complexity" evidence="11">
    <location>
        <begin position="192"/>
        <end position="214"/>
    </location>
</feature>
<feature type="region of interest" description="Disordered" evidence="11">
    <location>
        <begin position="32"/>
        <end position="256"/>
    </location>
</feature>
<evidence type="ECO:0000256" key="11">
    <source>
        <dbReference type="SAM" id="MobiDB-lite"/>
    </source>
</evidence>
<reference evidence="14" key="1">
    <citation type="submission" date="2013-10" db="EMBL/GenBank/DDBJ databases">
        <title>Genomic analysis of the causative agents of coccidiosis in chickens.</title>
        <authorList>
            <person name="Reid A.J."/>
            <person name="Blake D."/>
            <person name="Billington K."/>
            <person name="Browne H."/>
            <person name="Dunn M."/>
            <person name="Hung S."/>
            <person name="Kawahara F."/>
            <person name="Miranda-Saavedra D."/>
            <person name="Mourier T."/>
            <person name="Nagra H."/>
            <person name="Otto T.D."/>
            <person name="Rawlings N."/>
            <person name="Sanchez A."/>
            <person name="Sanders M."/>
            <person name="Subramaniam C."/>
            <person name="Tay Y."/>
            <person name="Dear P."/>
            <person name="Doerig C."/>
            <person name="Gruber A."/>
            <person name="Parkinson J."/>
            <person name="Shirley M."/>
            <person name="Wan K.L."/>
            <person name="Berriman M."/>
            <person name="Tomley F."/>
            <person name="Pain A."/>
        </authorList>
    </citation>
    <scope>NUCLEOTIDE SEQUENCE [LARGE SCALE GENOMIC DNA]</scope>
    <source>
        <strain evidence="14">Houghton</strain>
    </source>
</reference>
<sequence>MERQQLQQQLQPQQQQQQQQLAKEVEEVRRISAQRYKQHRQQQQQLLQQQQQHLQQQRQCHSQQQLGASEPHRSPVPEPAQQQQQQQQQQPERQQQLTQLRRNNDPICISSSDSEDSEAAAKSAVGKLKQPNSSRSSSSSSSSSSSTTSSSSSSSGRSKAARPATESPKSSKRSGMKDRSDGGNSTKKLARDGSSSNSGSNSSSKSSNSSSSSDRSNKQVHPDYPTGGEGCSKSETLESSSSGSASSSSSSTATADGLLPDSELPIWRDEFDLLTWNLDGLDERLLRLRTAAVCSIVLQLRPAVVLLQEVVDSSARLLQQRLQQHYSFFFPSPPPYAFPAVDSSSSSEAAAAAAGPVVPGCPYYCAVLLCKHQMLPPAREQLQTLWYPGSSMGRHLLFGCCSSSKRPLEPLLLLTSHLESMRPNRKERTQQLQHCFDLMAAVTAADPQQELQQQQQQQMFADAFPMGKPQKVRTAILAGDLNLRDDELQLQQQQQQQQNGGRFKRAHNECSSSSNTIIPEGAIDAWEFLGRDMRCMHTWDMLRNDNHAEVKRKFKPRCRFDRIYVFADPPLSAAAAAAAAADVPAPPEAEHAKRHKSTSSSSSDVAAAVWQPIKMRLVGTERLQSVGCFPSDHFGVPDCVESAAATAVASAAAAAAALLLPLPVQCKKVFGIARGGKFEAIGDFCFTVPPGSSGALVAETMLQQEGHELLIHSKSAFEEYRQATEAAGVPFGASTDDELTATCKALQNNARVRESLAGVPPEEQTKTGAPAFFELNLAIDSNMDGREVTAWITRCGEGQTLNAAYSVTFLNPGGFFTRQFSCEDQGLLQLHMVMSLFATALCLASYRVYRQLHRQASPVAAAATCCCCMLGLSILLQTLHLIAYAVLSVVAVGVAASAVVNFLGAGASSMDLNPSAIYTTVWALPLHIVTGVVAVLLMVFSLLNADAATQMPQRRLFVRLCFWGTSYVLAPLFLICFLSNYPLMQAYVLITVEFVCLFTLQRIACRGLQQKGTQMGEVKSPLPAADLPYTDI</sequence>
<dbReference type="Proteomes" id="UP000030747">
    <property type="component" value="Unassembled WGS sequence"/>
</dbReference>
<feature type="transmembrane region" description="Helical" evidence="12">
    <location>
        <begin position="956"/>
        <end position="980"/>
    </location>
</feature>
<dbReference type="Pfam" id="PF03372">
    <property type="entry name" value="Exo_endo_phos"/>
    <property type="match status" value="1"/>
</dbReference>
<feature type="region of interest" description="Disordered" evidence="11">
    <location>
        <begin position="1"/>
        <end position="20"/>
    </location>
</feature>
<dbReference type="InterPro" id="IPR036691">
    <property type="entry name" value="Endo/exonu/phosph_ase_sf"/>
</dbReference>
<dbReference type="InterPro" id="IPR051547">
    <property type="entry name" value="TDP2-like"/>
</dbReference>
<dbReference type="GO" id="GO:0006302">
    <property type="term" value="P:double-strand break repair"/>
    <property type="evidence" value="ECO:0007669"/>
    <property type="project" value="TreeGrafter"/>
</dbReference>
<keyword evidence="4" id="KW-0540">Nuclease</keyword>
<feature type="transmembrane region" description="Helical" evidence="12">
    <location>
        <begin position="882"/>
        <end position="904"/>
    </location>
</feature>
<keyword evidence="8" id="KW-0460">Magnesium</keyword>
<keyword evidence="15" id="KW-1185">Reference proteome</keyword>
<dbReference type="GO" id="GO:0070260">
    <property type="term" value="F:5'-tyrosyl-DNA phosphodiesterase activity"/>
    <property type="evidence" value="ECO:0007669"/>
    <property type="project" value="TreeGrafter"/>
</dbReference>
<evidence type="ECO:0000256" key="3">
    <source>
        <dbReference type="ARBA" id="ARBA00004322"/>
    </source>
</evidence>
<organism evidence="14 15">
    <name type="scientific">Eimeria tenella</name>
    <name type="common">Coccidian parasite</name>
    <dbReference type="NCBI Taxonomy" id="5802"/>
    <lineage>
        <taxon>Eukaryota</taxon>
        <taxon>Sar</taxon>
        <taxon>Alveolata</taxon>
        <taxon>Apicomplexa</taxon>
        <taxon>Conoidasida</taxon>
        <taxon>Coccidia</taxon>
        <taxon>Eucoccidiorida</taxon>
        <taxon>Eimeriorina</taxon>
        <taxon>Eimeriidae</taxon>
        <taxon>Eimeria</taxon>
    </lineage>
</organism>
<dbReference type="GO" id="GO:0004527">
    <property type="term" value="F:exonuclease activity"/>
    <property type="evidence" value="ECO:0007669"/>
    <property type="project" value="UniProtKB-KW"/>
</dbReference>
<evidence type="ECO:0000256" key="9">
    <source>
        <dbReference type="ARBA" id="ARBA00023204"/>
    </source>
</evidence>
<evidence type="ECO:0000313" key="15">
    <source>
        <dbReference type="Proteomes" id="UP000030747"/>
    </source>
</evidence>
<evidence type="ECO:0000259" key="13">
    <source>
        <dbReference type="Pfam" id="PF03372"/>
    </source>
</evidence>
<feature type="compositionally biased region" description="Low complexity" evidence="11">
    <location>
        <begin position="41"/>
        <end position="65"/>
    </location>
</feature>
<evidence type="ECO:0000256" key="8">
    <source>
        <dbReference type="ARBA" id="ARBA00022842"/>
    </source>
</evidence>
<keyword evidence="10" id="KW-0539">Nucleus</keyword>
<feature type="compositionally biased region" description="Low complexity" evidence="11">
    <location>
        <begin position="233"/>
        <end position="255"/>
    </location>
</feature>
<evidence type="ECO:0000256" key="2">
    <source>
        <dbReference type="ARBA" id="ARBA00001946"/>
    </source>
</evidence>
<keyword evidence="6" id="KW-0227">DNA damage</keyword>
<feature type="compositionally biased region" description="Low complexity" evidence="11">
    <location>
        <begin position="133"/>
        <end position="158"/>
    </location>
</feature>
<proteinExistence type="predicted"/>
<keyword evidence="9" id="KW-0234">DNA repair</keyword>
<dbReference type="OrthoDB" id="9975959at2759"/>
<gene>
    <name evidence="14" type="ORF">ETH_00022395</name>
</gene>
<dbReference type="OMA" id="CPYYCAV"/>
<dbReference type="VEuPathDB" id="ToxoDB:ETH2_1433900"/>
<dbReference type="GO" id="GO:0003697">
    <property type="term" value="F:single-stranded DNA binding"/>
    <property type="evidence" value="ECO:0007669"/>
    <property type="project" value="TreeGrafter"/>
</dbReference>